<evidence type="ECO:0000313" key="3">
    <source>
        <dbReference type="EMBL" id="KAK1534344.1"/>
    </source>
</evidence>
<keyword evidence="2" id="KW-0472">Membrane</keyword>
<evidence type="ECO:0000256" key="1">
    <source>
        <dbReference type="SAM" id="MobiDB-lite"/>
    </source>
</evidence>
<evidence type="ECO:0000256" key="2">
    <source>
        <dbReference type="SAM" id="Phobius"/>
    </source>
</evidence>
<evidence type="ECO:0000313" key="4">
    <source>
        <dbReference type="Proteomes" id="UP001240678"/>
    </source>
</evidence>
<keyword evidence="2" id="KW-0812">Transmembrane</keyword>
<keyword evidence="4" id="KW-1185">Reference proteome</keyword>
<dbReference type="GeneID" id="85334829"/>
<organism evidence="3 4">
    <name type="scientific">Colletotrichum costaricense</name>
    <dbReference type="NCBI Taxonomy" id="1209916"/>
    <lineage>
        <taxon>Eukaryota</taxon>
        <taxon>Fungi</taxon>
        <taxon>Dikarya</taxon>
        <taxon>Ascomycota</taxon>
        <taxon>Pezizomycotina</taxon>
        <taxon>Sordariomycetes</taxon>
        <taxon>Hypocreomycetidae</taxon>
        <taxon>Glomerellales</taxon>
        <taxon>Glomerellaceae</taxon>
        <taxon>Colletotrichum</taxon>
        <taxon>Colletotrichum acutatum species complex</taxon>
    </lineage>
</organism>
<feature type="region of interest" description="Disordered" evidence="1">
    <location>
        <begin position="48"/>
        <end position="79"/>
    </location>
</feature>
<comment type="caution">
    <text evidence="3">The sequence shown here is derived from an EMBL/GenBank/DDBJ whole genome shotgun (WGS) entry which is preliminary data.</text>
</comment>
<accession>A0AAI9Z4K4</accession>
<dbReference type="EMBL" id="MOOE01000003">
    <property type="protein sequence ID" value="KAK1534344.1"/>
    <property type="molecule type" value="Genomic_DNA"/>
</dbReference>
<proteinExistence type="predicted"/>
<name>A0AAI9Z4K4_9PEZI</name>
<gene>
    <name evidence="3" type="ORF">CCOS01_03096</name>
</gene>
<sequence length="109" mass="12089">LLVLGPVFGSGFSHRVFTSVPHPFPFFFSFFFFGVFATDTRDHRSVSVRGPFVPGRGRNPPSTTHGPTPCQGTKKRPLLRTNQGKASVPVVIYKVFKEKQYSKGETLCA</sequence>
<feature type="non-terminal residue" evidence="3">
    <location>
        <position position="1"/>
    </location>
</feature>
<feature type="transmembrane region" description="Helical" evidence="2">
    <location>
        <begin position="20"/>
        <end position="37"/>
    </location>
</feature>
<keyword evidence="2" id="KW-1133">Transmembrane helix</keyword>
<protein>
    <submittedName>
        <fullName evidence="3">Uncharacterized protein</fullName>
    </submittedName>
</protein>
<reference evidence="3 4" key="1">
    <citation type="submission" date="2016-10" db="EMBL/GenBank/DDBJ databases">
        <title>The genome sequence of Colletotrichum fioriniae PJ7.</title>
        <authorList>
            <person name="Baroncelli R."/>
        </authorList>
    </citation>
    <scope>NUCLEOTIDE SEQUENCE [LARGE SCALE GENOMIC DNA]</scope>
    <source>
        <strain evidence="3 4">IMI 309622</strain>
    </source>
</reference>
<dbReference type="RefSeq" id="XP_060317547.1">
    <property type="nucleotide sequence ID" value="XM_060451282.1"/>
</dbReference>
<dbReference type="AlphaFoldDB" id="A0AAI9Z4K4"/>
<dbReference type="Proteomes" id="UP001240678">
    <property type="component" value="Unassembled WGS sequence"/>
</dbReference>